<keyword evidence="2" id="KW-1185">Reference proteome</keyword>
<name>A0ACC6QZ17_9GAMM</name>
<sequence length="78" mass="8968">MTDKPEPGTPEFEKWLKQRAKERAEKLFAEEMPPELAELEKGLIAGPKDISDIMPEKSIPEDIAIDKRNKKKHLKSIK</sequence>
<evidence type="ECO:0000313" key="2">
    <source>
        <dbReference type="Proteomes" id="UP001374952"/>
    </source>
</evidence>
<dbReference type="EMBL" id="JBAKAX010000001">
    <property type="protein sequence ID" value="MEL0602833.1"/>
    <property type="molecule type" value="Genomic_DNA"/>
</dbReference>
<organism evidence="1 2">
    <name type="scientific">Pseudoalteromonas undina</name>
    <dbReference type="NCBI Taxonomy" id="43660"/>
    <lineage>
        <taxon>Bacteria</taxon>
        <taxon>Pseudomonadati</taxon>
        <taxon>Pseudomonadota</taxon>
        <taxon>Gammaproteobacteria</taxon>
        <taxon>Alteromonadales</taxon>
        <taxon>Pseudoalteromonadaceae</taxon>
        <taxon>Pseudoalteromonas</taxon>
    </lineage>
</organism>
<reference evidence="1" key="1">
    <citation type="submission" date="2024-02" db="EMBL/GenBank/DDBJ databases">
        <title>Bacteria isolated from the canopy kelp, Nereocystis luetkeana.</title>
        <authorList>
            <person name="Pfister C.A."/>
            <person name="Younker I.T."/>
            <person name="Light S.H."/>
        </authorList>
    </citation>
    <scope>NUCLEOTIDE SEQUENCE</scope>
    <source>
        <strain evidence="1">TN.2.01</strain>
    </source>
</reference>
<accession>A0ACC6QZ17</accession>
<comment type="caution">
    <text evidence="1">The sequence shown here is derived from an EMBL/GenBank/DDBJ whole genome shotgun (WGS) entry which is preliminary data.</text>
</comment>
<protein>
    <submittedName>
        <fullName evidence="1">Uncharacterized protein</fullName>
    </submittedName>
</protein>
<evidence type="ECO:0000313" key="1">
    <source>
        <dbReference type="EMBL" id="MEL0602833.1"/>
    </source>
</evidence>
<dbReference type="Proteomes" id="UP001374952">
    <property type="component" value="Unassembled WGS sequence"/>
</dbReference>
<gene>
    <name evidence="1" type="ORF">V6250_01555</name>
</gene>
<proteinExistence type="predicted"/>